<gene>
    <name evidence="4" type="ORF">AB1Y20_018636</name>
</gene>
<dbReference type="PANTHER" id="PTHR47708:SF2">
    <property type="entry name" value="SI:CH73-132F6.5"/>
    <property type="match status" value="1"/>
</dbReference>
<proteinExistence type="predicted"/>
<accession>A0AB34JSS0</accession>
<keyword evidence="5" id="KW-1185">Reference proteome</keyword>
<dbReference type="EMBL" id="JBGBPQ010000005">
    <property type="protein sequence ID" value="KAL1523705.1"/>
    <property type="molecule type" value="Genomic_DNA"/>
</dbReference>
<feature type="compositionally biased region" description="Pro residues" evidence="1">
    <location>
        <begin position="487"/>
        <end position="497"/>
    </location>
</feature>
<dbReference type="AlphaFoldDB" id="A0AB34JSS0"/>
<feature type="region of interest" description="Disordered" evidence="1">
    <location>
        <begin position="480"/>
        <end position="511"/>
    </location>
</feature>
<evidence type="ECO:0000313" key="5">
    <source>
        <dbReference type="Proteomes" id="UP001515480"/>
    </source>
</evidence>
<reference evidence="4 5" key="1">
    <citation type="journal article" date="2024" name="Science">
        <title>Giant polyketide synthase enzymes in the biosynthesis of giant marine polyether toxins.</title>
        <authorList>
            <person name="Fallon T.R."/>
            <person name="Shende V.V."/>
            <person name="Wierzbicki I.H."/>
            <person name="Pendleton A.L."/>
            <person name="Watervoot N.F."/>
            <person name="Auber R.P."/>
            <person name="Gonzalez D.J."/>
            <person name="Wisecaver J.H."/>
            <person name="Moore B.S."/>
        </authorList>
    </citation>
    <scope>NUCLEOTIDE SEQUENCE [LARGE SCALE GENOMIC DNA]</scope>
    <source>
        <strain evidence="4 5">12B1</strain>
    </source>
</reference>
<dbReference type="Pfam" id="PF23544">
    <property type="entry name" value="AtuA_ferredoxin"/>
    <property type="match status" value="1"/>
</dbReference>
<evidence type="ECO:0000256" key="1">
    <source>
        <dbReference type="SAM" id="MobiDB-lite"/>
    </source>
</evidence>
<feature type="domain" description="AtuA-like ferredoxin-fold" evidence="3">
    <location>
        <begin position="516"/>
        <end position="613"/>
    </location>
</feature>
<comment type="caution">
    <text evidence="4">The sequence shown here is derived from an EMBL/GenBank/DDBJ whole genome shotgun (WGS) entry which is preliminary data.</text>
</comment>
<name>A0AB34JSS0_PRYPA</name>
<evidence type="ECO:0000313" key="4">
    <source>
        <dbReference type="EMBL" id="KAL1523705.1"/>
    </source>
</evidence>
<evidence type="ECO:0000259" key="2">
    <source>
        <dbReference type="Pfam" id="PF07287"/>
    </source>
</evidence>
<dbReference type="InterPro" id="IPR010839">
    <property type="entry name" value="AtuA_N"/>
</dbReference>
<evidence type="ECO:0000259" key="3">
    <source>
        <dbReference type="Pfam" id="PF23544"/>
    </source>
</evidence>
<dbReference type="PANTHER" id="PTHR47708">
    <property type="match status" value="1"/>
</dbReference>
<sequence>MIHASRRLALSRLSHARRTSTSSKVVRIGGASAFWGDSAIAVPQLLGGPEKLDFLVFDYLAETTLAIMAYMREKDSSQGYATDFVDTTIKRHAAQIKAEGVRLISNAGGMNPLGCKAAIEAELAAQGVDLKVGVVLGDDLVAQAAALRPHVTDMYTGAPFPAHVKSVNAYLGARPIAALLDEGCDIVLTGRVVDSAVTLGACMHAFGWADHEYDRLAGGTIAGHLIECGAQATGGLHTDWEACESWVNIGYPIAEVEADGSVTITKPRGTDGLVCVGGVAEQLLYEVGDPAAYHVPDVACDFTHAAVVPHGAERVRVSGVRGRPPTDTYKATVTHFDGFRTDALLVVAGIDAERKARRTGEALLARGAAMLRAASLPPFGATRVEVLGAEQMFGAHARGGGDAREVVLKLSATHASRRALELLGREVASAATSMAPGTMGLTAGRPRPAPLIRNFSCLLPKAGVSVRVLVGDGEARELPLATAGGFVPPPPPPPPPPPDDDDEAPPDDGGERTTVLLSRLCWARSGDKGDTANVGVIARKAEYVPFLRRHLTEQRVAEWYAHAVEGEVRRYEVPGIGGFNFVLTGALGGGGTMSLRTDSLAKAFAQQLLIMEVEVPSEWVA</sequence>
<evidence type="ECO:0008006" key="6">
    <source>
        <dbReference type="Google" id="ProtNLM"/>
    </source>
</evidence>
<dbReference type="Proteomes" id="UP001515480">
    <property type="component" value="Unassembled WGS sequence"/>
</dbReference>
<dbReference type="Pfam" id="PF07287">
    <property type="entry name" value="AtuA"/>
    <property type="match status" value="1"/>
</dbReference>
<dbReference type="InterPro" id="IPR056362">
    <property type="entry name" value="AtuA-like_ferredoxin_dom"/>
</dbReference>
<feature type="compositionally biased region" description="Acidic residues" evidence="1">
    <location>
        <begin position="498"/>
        <end position="508"/>
    </location>
</feature>
<organism evidence="4 5">
    <name type="scientific">Prymnesium parvum</name>
    <name type="common">Toxic golden alga</name>
    <dbReference type="NCBI Taxonomy" id="97485"/>
    <lineage>
        <taxon>Eukaryota</taxon>
        <taxon>Haptista</taxon>
        <taxon>Haptophyta</taxon>
        <taxon>Prymnesiophyceae</taxon>
        <taxon>Prymnesiales</taxon>
        <taxon>Prymnesiaceae</taxon>
        <taxon>Prymnesium</taxon>
    </lineage>
</organism>
<feature type="domain" description="Acyclic terpene utilisation N-terminal" evidence="2">
    <location>
        <begin position="26"/>
        <end position="468"/>
    </location>
</feature>
<protein>
    <recommendedName>
        <fullName evidence="6">Terpene utilization protein AtuA</fullName>
    </recommendedName>
</protein>